<accession>E0XV75</accession>
<feature type="region of interest" description="Disordered" evidence="1">
    <location>
        <begin position="727"/>
        <end position="760"/>
    </location>
</feature>
<feature type="region of interest" description="Disordered" evidence="1">
    <location>
        <begin position="558"/>
        <end position="595"/>
    </location>
</feature>
<feature type="compositionally biased region" description="Gly residues" evidence="1">
    <location>
        <begin position="98"/>
        <end position="113"/>
    </location>
</feature>
<evidence type="ECO:0000256" key="1">
    <source>
        <dbReference type="SAM" id="MobiDB-lite"/>
    </source>
</evidence>
<organism evidence="2">
    <name type="scientific">uncultured Rhodobacterales bacterium HF4000_03E16</name>
    <dbReference type="NCBI Taxonomy" id="710785"/>
    <lineage>
        <taxon>Bacteria</taxon>
        <taxon>Pseudomonadati</taxon>
        <taxon>Pseudomonadota</taxon>
        <taxon>Alphaproteobacteria</taxon>
        <taxon>Rhodobacterales</taxon>
        <taxon>environmental samples</taxon>
    </lineage>
</organism>
<dbReference type="AlphaFoldDB" id="E0XV75"/>
<feature type="compositionally biased region" description="Low complexity" evidence="1">
    <location>
        <begin position="44"/>
        <end position="63"/>
    </location>
</feature>
<dbReference type="EMBL" id="GU474886">
    <property type="protein sequence ID" value="ADI18316.1"/>
    <property type="molecule type" value="Genomic_DNA"/>
</dbReference>
<feature type="region of interest" description="Disordered" evidence="1">
    <location>
        <begin position="14"/>
        <end position="135"/>
    </location>
</feature>
<proteinExistence type="predicted"/>
<feature type="compositionally biased region" description="Low complexity" evidence="1">
    <location>
        <begin position="71"/>
        <end position="97"/>
    </location>
</feature>
<reference evidence="2" key="1">
    <citation type="journal article" date="2011" name="Environ. Microbiol.">
        <title>Time-series analyses of Monterey Bay coastal microbial picoplankton using a 'genome proxy' microarray.</title>
        <authorList>
            <person name="Rich V.I."/>
            <person name="Pham V.D."/>
            <person name="Eppley J."/>
            <person name="Shi Y."/>
            <person name="DeLong E.F."/>
        </authorList>
    </citation>
    <scope>NUCLEOTIDE SEQUENCE</scope>
</reference>
<feature type="region of interest" description="Disordered" evidence="1">
    <location>
        <begin position="637"/>
        <end position="656"/>
    </location>
</feature>
<evidence type="ECO:0000313" key="2">
    <source>
        <dbReference type="EMBL" id="ADI18316.1"/>
    </source>
</evidence>
<sequence>MAVSLIVGRVMSEGAGPCRGFGSQARRRPRRAGRGSPPRRRCGCGRQAGRARAGPATPPAARAGLRRRAVRAGPATAPAPVAPAAGRAGSSGCRSASAGGGRSCRHPGTGGRAGPILPEPRQHAQRRGGGETAGDVGEILAVGRVPGGGAGLIGHPQIGAAGKAAVGQLPPKKRGQRPRQILGLGAVQMGDAHRACEIERRFGAEAEPPGKRFGRGFAKRIEHLAGEQRAIKRAAPPIGPPGAVGLKIVGKTPAKAVCARGPGGGRQGGIGVGRDVPMRLGPGVAAVIGADPRRALGPARREKPGIGLGAGPVEPVQQGQDHGGAVTVGPGAGIVAPARRIRPVAAQPVGGTFGGGARRGQMQAVCGLGEAHAEIAGDPLIAGAHRQLVILPMAILLLQRQQISHRILCRGAQALGRIGAGVGAGLKIEVEPRRALGGDATAQKGNPRLAAIEERGDIHRRDLEPGAAGGDDPLPVLRRVIEAMTTEIGLAIDQRAGGEIEAHAHHQPVEIDPPPGHGDGKDIQHLRAGQRREAEGVHILRRGQAEIDLGAAFAGVEPFEPKRGGRAMRPEPGDRLMRRSGVGQQVRQPGAGDVPVCPRGLDIKCQPRPFGGKAEPERTVAKGVLRGAVLRQDPRQQRFGRRSKALGAGRPHRGAHRLARGIDPRGARKLRAGIAEIAQRLATGSGRQAELQGGSVRIQRRAPEGVFGVKPLRAEHCRQAFIRAGALRGRGQPPRRLAQSEGAPPDPGQRRRHCGWHQLGGGPALTVMTLGVPPLSPSAP</sequence>
<feature type="compositionally biased region" description="Basic and acidic residues" evidence="1">
    <location>
        <begin position="559"/>
        <end position="577"/>
    </location>
</feature>
<protein>
    <submittedName>
        <fullName evidence="2">Uncharacterized protein</fullName>
    </submittedName>
</protein>
<feature type="compositionally biased region" description="Basic residues" evidence="1">
    <location>
        <begin position="25"/>
        <end position="43"/>
    </location>
</feature>
<name>E0XV75_9RHOB</name>
<feature type="compositionally biased region" description="Basic residues" evidence="1">
    <location>
        <begin position="638"/>
        <end position="656"/>
    </location>
</feature>